<protein>
    <submittedName>
        <fullName evidence="1">Uncharacterized protein</fullName>
    </submittedName>
</protein>
<accession>A0ABT5NZT9</accession>
<dbReference type="RefSeq" id="WP_273912850.1">
    <property type="nucleotide sequence ID" value="NZ_JAMDGX010000071.1"/>
</dbReference>
<proteinExistence type="predicted"/>
<comment type="caution">
    <text evidence="1">The sequence shown here is derived from an EMBL/GenBank/DDBJ whole genome shotgun (WGS) entry which is preliminary data.</text>
</comment>
<organism evidence="1 2">
    <name type="scientific">Pseudomonas fontis</name>
    <dbReference type="NCBI Taxonomy" id="2942633"/>
    <lineage>
        <taxon>Bacteria</taxon>
        <taxon>Pseudomonadati</taxon>
        <taxon>Pseudomonadota</taxon>
        <taxon>Gammaproteobacteria</taxon>
        <taxon>Pseudomonadales</taxon>
        <taxon>Pseudomonadaceae</taxon>
        <taxon>Pseudomonas</taxon>
    </lineage>
</organism>
<sequence>MSKKTEIDRLILESDYKQQLLNEMLGQFTLPAESVTRQPPGEQSASTLLSAKSVIAQRRSDPSDLNNTGETVRYRRPLMMRGFLI</sequence>
<name>A0ABT5NZT9_9PSED</name>
<keyword evidence="2" id="KW-1185">Reference proteome</keyword>
<dbReference type="EMBL" id="JAMDGY010000104">
    <property type="protein sequence ID" value="MDD0993695.1"/>
    <property type="molecule type" value="Genomic_DNA"/>
</dbReference>
<reference evidence="1 2" key="1">
    <citation type="submission" date="2022-05" db="EMBL/GenBank/DDBJ databases">
        <title>Novel Pseudomonas spp. Isolated from a Rainbow Trout Aquaculture Facility.</title>
        <authorList>
            <person name="Testerman T."/>
            <person name="Graf J."/>
        </authorList>
    </citation>
    <scope>NUCLEOTIDE SEQUENCE [LARGE SCALE GENOMIC DNA]</scope>
    <source>
        <strain evidence="1 2">ID681</strain>
    </source>
</reference>
<evidence type="ECO:0000313" key="2">
    <source>
        <dbReference type="Proteomes" id="UP001148203"/>
    </source>
</evidence>
<gene>
    <name evidence="1" type="ORF">M5G11_24500</name>
</gene>
<evidence type="ECO:0000313" key="1">
    <source>
        <dbReference type="EMBL" id="MDD0993695.1"/>
    </source>
</evidence>
<dbReference type="Proteomes" id="UP001148203">
    <property type="component" value="Unassembled WGS sequence"/>
</dbReference>